<protein>
    <submittedName>
        <fullName evidence="3">Uncharacterized protein</fullName>
    </submittedName>
</protein>
<feature type="compositionally biased region" description="Polar residues" evidence="1">
    <location>
        <begin position="1"/>
        <end position="47"/>
    </location>
</feature>
<feature type="region of interest" description="Disordered" evidence="1">
    <location>
        <begin position="112"/>
        <end position="147"/>
    </location>
</feature>
<accession>A0ABY1L2D8</accession>
<keyword evidence="2" id="KW-0472">Membrane</keyword>
<keyword evidence="2" id="KW-1133">Transmembrane helix</keyword>
<organism evidence="3 4">
    <name type="scientific">Zobellia uliginosa</name>
    <dbReference type="NCBI Taxonomy" id="143224"/>
    <lineage>
        <taxon>Bacteria</taxon>
        <taxon>Pseudomonadati</taxon>
        <taxon>Bacteroidota</taxon>
        <taxon>Flavobacteriia</taxon>
        <taxon>Flavobacteriales</taxon>
        <taxon>Flavobacteriaceae</taxon>
        <taxon>Zobellia</taxon>
    </lineage>
</organism>
<proteinExistence type="predicted"/>
<evidence type="ECO:0000313" key="4">
    <source>
        <dbReference type="Proteomes" id="UP000185728"/>
    </source>
</evidence>
<feature type="compositionally biased region" description="Basic residues" evidence="1">
    <location>
        <begin position="131"/>
        <end position="143"/>
    </location>
</feature>
<evidence type="ECO:0000256" key="2">
    <source>
        <dbReference type="SAM" id="Phobius"/>
    </source>
</evidence>
<keyword evidence="2" id="KW-0812">Transmembrane</keyword>
<sequence length="257" mass="28350">MSSPTSEPNNTSDEATNPLDNIREPNQPTNQQGQVPNQGGHPMSNSAAGEIPKKSLSESAVGISVSSTMIYLGIVCAFAGGPIVGGAMIIGGVGYMAMKTFGPIKALFSNKENKERKKQEKKERKLEKKERKQGKKEEKKKRKTPEERIKEAIKAINEEKGISNTFKDKIVKLLIKGGEIIGRNKEKKQEKNLRKRSIEKVERGLSQDEGIPKAKKQEIDMNAFCIPRAKRNRSSTTDGVIKVPVSRLKKRGVGRGV</sequence>
<evidence type="ECO:0000313" key="3">
    <source>
        <dbReference type="EMBL" id="SIT16639.1"/>
    </source>
</evidence>
<evidence type="ECO:0000256" key="1">
    <source>
        <dbReference type="SAM" id="MobiDB-lite"/>
    </source>
</evidence>
<feature type="region of interest" description="Disordered" evidence="1">
    <location>
        <begin position="1"/>
        <end position="52"/>
    </location>
</feature>
<dbReference type="Proteomes" id="UP000185728">
    <property type="component" value="Unassembled WGS sequence"/>
</dbReference>
<gene>
    <name evidence="3" type="ORF">SAMN05421766_11910</name>
</gene>
<keyword evidence="4" id="KW-1185">Reference proteome</keyword>
<dbReference type="EMBL" id="FTOB01000019">
    <property type="protein sequence ID" value="SIT16639.1"/>
    <property type="molecule type" value="Genomic_DNA"/>
</dbReference>
<comment type="caution">
    <text evidence="3">The sequence shown here is derived from an EMBL/GenBank/DDBJ whole genome shotgun (WGS) entry which is preliminary data.</text>
</comment>
<feature type="transmembrane region" description="Helical" evidence="2">
    <location>
        <begin position="69"/>
        <end position="95"/>
    </location>
</feature>
<dbReference type="RefSeq" id="WP_076457301.1">
    <property type="nucleotide sequence ID" value="NZ_FTOB01000019.1"/>
</dbReference>
<name>A0ABY1L2D8_9FLAO</name>
<reference evidence="3 4" key="1">
    <citation type="submission" date="2017-01" db="EMBL/GenBank/DDBJ databases">
        <authorList>
            <person name="Varghese N."/>
            <person name="Submissions S."/>
        </authorList>
    </citation>
    <scope>NUCLEOTIDE SEQUENCE [LARGE SCALE GENOMIC DNA]</scope>
    <source>
        <strain evidence="3 4">DSM 2061</strain>
    </source>
</reference>
<feature type="compositionally biased region" description="Basic and acidic residues" evidence="1">
    <location>
        <begin position="112"/>
        <end position="130"/>
    </location>
</feature>